<name>A0A0F8ZXL9_9ZZZZ</name>
<reference evidence="1" key="1">
    <citation type="journal article" date="2015" name="Nature">
        <title>Complex archaea that bridge the gap between prokaryotes and eukaryotes.</title>
        <authorList>
            <person name="Spang A."/>
            <person name="Saw J.H."/>
            <person name="Jorgensen S.L."/>
            <person name="Zaremba-Niedzwiedzka K."/>
            <person name="Martijn J."/>
            <person name="Lind A.E."/>
            <person name="van Eijk R."/>
            <person name="Schleper C."/>
            <person name="Guy L."/>
            <person name="Ettema T.J."/>
        </authorList>
    </citation>
    <scope>NUCLEOTIDE SEQUENCE</scope>
</reference>
<dbReference type="AlphaFoldDB" id="A0A0F8ZXL9"/>
<proteinExistence type="predicted"/>
<sequence length="100" mass="11204">MSIEFRTCLPIVYVEFHDHIGDDGGGWLSLDFIKANVNVGKCRAVGFLIDEDDISLTISMLYGELDEGYEDSEQANTPLTIVKSTIIFQTILESRRETGE</sequence>
<accession>A0A0F8ZXL9</accession>
<comment type="caution">
    <text evidence="1">The sequence shown here is derived from an EMBL/GenBank/DDBJ whole genome shotgun (WGS) entry which is preliminary data.</text>
</comment>
<organism evidence="1">
    <name type="scientific">marine sediment metagenome</name>
    <dbReference type="NCBI Taxonomy" id="412755"/>
    <lineage>
        <taxon>unclassified sequences</taxon>
        <taxon>metagenomes</taxon>
        <taxon>ecological metagenomes</taxon>
    </lineage>
</organism>
<protein>
    <submittedName>
        <fullName evidence="1">Uncharacterized protein</fullName>
    </submittedName>
</protein>
<evidence type="ECO:0000313" key="1">
    <source>
        <dbReference type="EMBL" id="KKK98603.1"/>
    </source>
</evidence>
<dbReference type="EMBL" id="LAZR01045553">
    <property type="protein sequence ID" value="KKK98603.1"/>
    <property type="molecule type" value="Genomic_DNA"/>
</dbReference>
<gene>
    <name evidence="1" type="ORF">LCGC14_2641110</name>
</gene>